<comment type="caution">
    <text evidence="1">The sequence shown here is derived from an EMBL/GenBank/DDBJ whole genome shotgun (WGS) entry which is preliminary data.</text>
</comment>
<protein>
    <submittedName>
        <fullName evidence="1">Uncharacterized protein</fullName>
    </submittedName>
</protein>
<evidence type="ECO:0000313" key="2">
    <source>
        <dbReference type="Proteomes" id="UP000245462"/>
    </source>
</evidence>
<proteinExistence type="predicted"/>
<reference evidence="1 2" key="1">
    <citation type="submission" date="2018-04" db="EMBL/GenBank/DDBJ databases">
        <title>Genomic Encyclopedia of Type Strains, Phase IV (KMG-IV): sequencing the most valuable type-strain genomes for metagenomic binning, comparative biology and taxonomic classification.</title>
        <authorList>
            <person name="Goeker M."/>
        </authorList>
    </citation>
    <scope>NUCLEOTIDE SEQUENCE [LARGE SCALE GENOMIC DNA]</scope>
    <source>
        <strain evidence="1 2">DSM 28520</strain>
    </source>
</reference>
<keyword evidence="2" id="KW-1185">Reference proteome</keyword>
<dbReference type="AlphaFoldDB" id="A0A2U1FAS7"/>
<accession>A0A2U1FAS7</accession>
<dbReference type="EMBL" id="QEKY01000009">
    <property type="protein sequence ID" value="PVZ09297.1"/>
    <property type="molecule type" value="Genomic_DNA"/>
</dbReference>
<gene>
    <name evidence="1" type="ORF">C7382_10939</name>
</gene>
<dbReference type="Proteomes" id="UP000245462">
    <property type="component" value="Unassembled WGS sequence"/>
</dbReference>
<organism evidence="1 2">
    <name type="scientific">Porphyromonas loveana</name>
    <dbReference type="NCBI Taxonomy" id="1884669"/>
    <lineage>
        <taxon>Bacteria</taxon>
        <taxon>Pseudomonadati</taxon>
        <taxon>Bacteroidota</taxon>
        <taxon>Bacteroidia</taxon>
        <taxon>Bacteroidales</taxon>
        <taxon>Porphyromonadaceae</taxon>
        <taxon>Porphyromonas</taxon>
    </lineage>
</organism>
<evidence type="ECO:0000313" key="1">
    <source>
        <dbReference type="EMBL" id="PVZ09297.1"/>
    </source>
</evidence>
<name>A0A2U1FAS7_9PORP</name>
<sequence length="108" mass="12343">MILLSIHYETYAEFIRSDYDPMCPKQGKCLLSNFPVDGIPMVWDIYSFFQFVSKPSVAGEHKMQVIVTLKNGPKLTTSMTASFESRIIPDREKPFNATTFPRHLPGLQ</sequence>